<evidence type="ECO:0000313" key="2">
    <source>
        <dbReference type="EMBL" id="OWS68795.1"/>
    </source>
</evidence>
<organism evidence="2 3">
    <name type="scientific">Polynucleobacter campilacus</name>
    <dbReference type="NCBI Taxonomy" id="1743163"/>
    <lineage>
        <taxon>Bacteria</taxon>
        <taxon>Pseudomonadati</taxon>
        <taxon>Pseudomonadota</taxon>
        <taxon>Betaproteobacteria</taxon>
        <taxon>Burkholderiales</taxon>
        <taxon>Burkholderiaceae</taxon>
        <taxon>Polynucleobacter</taxon>
    </lineage>
</organism>
<name>A0A254PQG8_9BURK</name>
<dbReference type="Proteomes" id="UP000197528">
    <property type="component" value="Unassembled WGS sequence"/>
</dbReference>
<proteinExistence type="predicted"/>
<comment type="caution">
    <text evidence="2">The sequence shown here is derived from an EMBL/GenBank/DDBJ whole genome shotgun (WGS) entry which is preliminary data.</text>
</comment>
<feature type="transmembrane region" description="Helical" evidence="1">
    <location>
        <begin position="49"/>
        <end position="74"/>
    </location>
</feature>
<keyword evidence="1" id="KW-0472">Membrane</keyword>
<accession>A0A254PQG8</accession>
<protein>
    <recommendedName>
        <fullName evidence="4">Branched-chain amino acid transporter</fullName>
    </recommendedName>
</protein>
<evidence type="ECO:0000313" key="3">
    <source>
        <dbReference type="Proteomes" id="UP000197528"/>
    </source>
</evidence>
<reference evidence="2 3" key="1">
    <citation type="submission" date="2017-05" db="EMBL/GenBank/DDBJ databases">
        <title>Genome of Polynucleobacter sp. MWH-Feld-100.</title>
        <authorList>
            <person name="Hahn M.W."/>
        </authorList>
    </citation>
    <scope>NUCLEOTIDE SEQUENCE [LARGE SCALE GENOMIC DNA]</scope>
    <source>
        <strain evidence="2 3">MWH-Feld-100</strain>
    </source>
</reference>
<dbReference type="RefSeq" id="WP_088526294.1">
    <property type="nucleotide sequence ID" value="NZ_NGUP01000007.1"/>
</dbReference>
<keyword evidence="1" id="KW-1133">Transmembrane helix</keyword>
<dbReference type="Pfam" id="PF05437">
    <property type="entry name" value="AzlD"/>
    <property type="match status" value="1"/>
</dbReference>
<feature type="transmembrane region" description="Helical" evidence="1">
    <location>
        <begin position="95"/>
        <end position="113"/>
    </location>
</feature>
<evidence type="ECO:0000256" key="1">
    <source>
        <dbReference type="SAM" id="Phobius"/>
    </source>
</evidence>
<dbReference type="OrthoDB" id="5465192at2"/>
<dbReference type="EMBL" id="NGUP01000007">
    <property type="protein sequence ID" value="OWS68795.1"/>
    <property type="molecule type" value="Genomic_DNA"/>
</dbReference>
<gene>
    <name evidence="2" type="ORF">CBI31_10190</name>
</gene>
<dbReference type="AlphaFoldDB" id="A0A254PQG8"/>
<sequence length="114" mass="12740">MSDDASMRIIYLIIGLVVVTFVSRSFFILLGNRIKVSEWGLETIRYAPLAALIAILAPEIFLPLGASSVMEFNLRLPNIWGGMAAMIAFYFSRKMIPTLVIGMAVYTAARFWFA</sequence>
<evidence type="ECO:0008006" key="4">
    <source>
        <dbReference type="Google" id="ProtNLM"/>
    </source>
</evidence>
<keyword evidence="3" id="KW-1185">Reference proteome</keyword>
<feature type="transmembrane region" description="Helical" evidence="1">
    <location>
        <begin position="9"/>
        <end position="29"/>
    </location>
</feature>
<dbReference type="InterPro" id="IPR008407">
    <property type="entry name" value="Brnchd-chn_aa_trnsp_AzlD"/>
</dbReference>
<keyword evidence="1" id="KW-0812">Transmembrane</keyword>